<dbReference type="AlphaFoldDB" id="A0A3B0JPY6"/>
<dbReference type="Proteomes" id="UP000268350">
    <property type="component" value="Unassembled WGS sequence"/>
</dbReference>
<evidence type="ECO:0000256" key="1">
    <source>
        <dbReference type="SAM" id="MobiDB-lite"/>
    </source>
</evidence>
<gene>
    <name evidence="2" type="ORF">DGUA_6G014330</name>
</gene>
<dbReference type="EMBL" id="OUUW01000006">
    <property type="protein sequence ID" value="SPP82452.1"/>
    <property type="molecule type" value="Genomic_DNA"/>
</dbReference>
<organism evidence="2 3">
    <name type="scientific">Drosophila guanche</name>
    <name type="common">Fruit fly</name>
    <dbReference type="NCBI Taxonomy" id="7266"/>
    <lineage>
        <taxon>Eukaryota</taxon>
        <taxon>Metazoa</taxon>
        <taxon>Ecdysozoa</taxon>
        <taxon>Arthropoda</taxon>
        <taxon>Hexapoda</taxon>
        <taxon>Insecta</taxon>
        <taxon>Pterygota</taxon>
        <taxon>Neoptera</taxon>
        <taxon>Endopterygota</taxon>
        <taxon>Diptera</taxon>
        <taxon>Brachycera</taxon>
        <taxon>Muscomorpha</taxon>
        <taxon>Ephydroidea</taxon>
        <taxon>Drosophilidae</taxon>
        <taxon>Drosophila</taxon>
        <taxon>Sophophora</taxon>
    </lineage>
</organism>
<sequence length="52" mass="5839">MSNRLVRCAAAAHEDYEHDQYQEQDQDDNDNNGSLAETRPTRTVVTGTTANE</sequence>
<proteinExistence type="predicted"/>
<evidence type="ECO:0000313" key="2">
    <source>
        <dbReference type="EMBL" id="SPP82452.1"/>
    </source>
</evidence>
<feature type="region of interest" description="Disordered" evidence="1">
    <location>
        <begin position="13"/>
        <end position="52"/>
    </location>
</feature>
<protein>
    <submittedName>
        <fullName evidence="2">Uncharacterized protein</fullName>
    </submittedName>
</protein>
<reference evidence="3" key="1">
    <citation type="submission" date="2018-01" db="EMBL/GenBank/DDBJ databases">
        <authorList>
            <person name="Alioto T."/>
            <person name="Alioto T."/>
        </authorList>
    </citation>
    <scope>NUCLEOTIDE SEQUENCE [LARGE SCALE GENOMIC DNA]</scope>
</reference>
<evidence type="ECO:0000313" key="3">
    <source>
        <dbReference type="Proteomes" id="UP000268350"/>
    </source>
</evidence>
<name>A0A3B0JPY6_DROGU</name>
<feature type="compositionally biased region" description="Low complexity" evidence="1">
    <location>
        <begin position="41"/>
        <end position="52"/>
    </location>
</feature>
<accession>A0A3B0JPY6</accession>
<keyword evidence="3" id="KW-1185">Reference proteome</keyword>